<dbReference type="InterPro" id="IPR023374">
    <property type="entry name" value="AttH-like_dom_sf"/>
</dbReference>
<dbReference type="InterPro" id="IPR010791">
    <property type="entry name" value="AttH_dom"/>
</dbReference>
<evidence type="ECO:0000313" key="4">
    <source>
        <dbReference type="Proteomes" id="UP000317332"/>
    </source>
</evidence>
<proteinExistence type="predicted"/>
<evidence type="ECO:0000259" key="2">
    <source>
        <dbReference type="Pfam" id="PF07143"/>
    </source>
</evidence>
<keyword evidence="4" id="KW-1185">Reference proteome</keyword>
<gene>
    <name evidence="3" type="ORF">FJ651_04935</name>
</gene>
<dbReference type="EMBL" id="VHIQ01000002">
    <property type="protein sequence ID" value="TPV34881.1"/>
    <property type="molecule type" value="Genomic_DNA"/>
</dbReference>
<accession>A0A506PMD1</accession>
<feature type="region of interest" description="Disordered" evidence="1">
    <location>
        <begin position="434"/>
        <end position="465"/>
    </location>
</feature>
<dbReference type="PANTHER" id="PTHR38591">
    <property type="entry name" value="HYDROLASE"/>
    <property type="match status" value="1"/>
</dbReference>
<feature type="domain" description="AttH" evidence="2">
    <location>
        <begin position="259"/>
        <end position="295"/>
    </location>
</feature>
<dbReference type="SUPFAM" id="SSF159245">
    <property type="entry name" value="AttH-like"/>
    <property type="match status" value="1"/>
</dbReference>
<organism evidence="3 4">
    <name type="scientific">Paucihalobacter ruber</name>
    <dbReference type="NCBI Taxonomy" id="2567861"/>
    <lineage>
        <taxon>Bacteria</taxon>
        <taxon>Pseudomonadati</taxon>
        <taxon>Bacteroidota</taxon>
        <taxon>Flavobacteriia</taxon>
        <taxon>Flavobacteriales</taxon>
        <taxon>Flavobacteriaceae</taxon>
        <taxon>Paucihalobacter</taxon>
    </lineage>
</organism>
<evidence type="ECO:0000256" key="1">
    <source>
        <dbReference type="SAM" id="MobiDB-lite"/>
    </source>
</evidence>
<evidence type="ECO:0000313" key="3">
    <source>
        <dbReference type="EMBL" id="TPV34881.1"/>
    </source>
</evidence>
<dbReference type="OrthoDB" id="9770826at2"/>
<dbReference type="Pfam" id="PF07143">
    <property type="entry name" value="CrtC"/>
    <property type="match status" value="1"/>
</dbReference>
<dbReference type="AlphaFoldDB" id="A0A506PMD1"/>
<name>A0A506PMD1_9FLAO</name>
<comment type="caution">
    <text evidence="3">The sequence shown here is derived from an EMBL/GenBank/DDBJ whole genome shotgun (WGS) entry which is preliminary data.</text>
</comment>
<protein>
    <submittedName>
        <fullName evidence="3">Carotenoid 1,2-hydratase</fullName>
    </submittedName>
</protein>
<dbReference type="PANTHER" id="PTHR38591:SF1">
    <property type="entry name" value="BLL1000 PROTEIN"/>
    <property type="match status" value="1"/>
</dbReference>
<dbReference type="Pfam" id="PF17186">
    <property type="entry name" value="Lipocalin_9"/>
    <property type="match status" value="1"/>
</dbReference>
<sequence>MNQISSYKKRIGLKSFNAFLISNRSFFSSLTKQDSKQSKQTNLNLFSQTSRLALVLFFFISMFQSGHSQVTGPGIETVTGQAIYDLPRDHAWHGGAFYQSNDYNEWHYITALGKDVKSGDRISIFWVPLAQGWMADEGRPLHNVLFAYHNLDTGEFSSSLCYITGPLTTEGSAADAKDFSFKYSIDDSKNGFTTEYDYPTETWRFSGYNTKNDKWNQPFKLDMTATLAAPGYVPMAYWGLESIGVDPQDRQNPESMYGLTYYYTAPQMAVKGNVELGGRTIQFEANGWFEHQWGNFRNTYQYRYFWAWFRFNNGDMMTFRQYYKEAGFMDPNYEVNRYLFMDGDTHKRSYAFGENIKVIPSKMWKSPKSGKEYPWYGRIETPHGTYYYEPTFPEQEGYALAGAYIEGVIQLREGAPDGPIVATGFTEMIMLTEPFEDGSDPSMGPPISRSLPEDPKGPWKPMNKN</sequence>
<dbReference type="Gene3D" id="2.40.370.10">
    <property type="entry name" value="AttH-like domain"/>
    <property type="match status" value="2"/>
</dbReference>
<dbReference type="RefSeq" id="WP_140989303.1">
    <property type="nucleotide sequence ID" value="NZ_VHIQ01000002.1"/>
</dbReference>
<dbReference type="Proteomes" id="UP000317332">
    <property type="component" value="Unassembled WGS sequence"/>
</dbReference>
<reference evidence="3 4" key="1">
    <citation type="submission" date="2019-06" db="EMBL/GenBank/DDBJ databases">
        <title>Flavobacteriaceae Paucihalobacterium erythroidium CWB-1, complete genome.</title>
        <authorList>
            <person name="Wu S."/>
        </authorList>
    </citation>
    <scope>NUCLEOTIDE SEQUENCE [LARGE SCALE GENOMIC DNA]</scope>
    <source>
        <strain evidence="3 4">CWB-1</strain>
    </source>
</reference>